<feature type="transmembrane region" description="Helical" evidence="1">
    <location>
        <begin position="96"/>
        <end position="116"/>
    </location>
</feature>
<feature type="transmembrane region" description="Helical" evidence="1">
    <location>
        <begin position="61"/>
        <end position="84"/>
    </location>
</feature>
<feature type="transmembrane region" description="Helical" evidence="1">
    <location>
        <begin position="138"/>
        <end position="157"/>
    </location>
</feature>
<keyword evidence="1" id="KW-0472">Membrane</keyword>
<dbReference type="EMBL" id="JABEVX010000001">
    <property type="protein sequence ID" value="NNT70772.1"/>
    <property type="molecule type" value="Genomic_DNA"/>
</dbReference>
<feature type="transmembrane region" description="Helical" evidence="1">
    <location>
        <begin position="196"/>
        <end position="218"/>
    </location>
</feature>
<proteinExistence type="predicted"/>
<dbReference type="Pfam" id="PF14093">
    <property type="entry name" value="DUF4271"/>
    <property type="match status" value="1"/>
</dbReference>
<evidence type="ECO:0000313" key="3">
    <source>
        <dbReference type="Proteomes" id="UP000536509"/>
    </source>
</evidence>
<evidence type="ECO:0000256" key="1">
    <source>
        <dbReference type="SAM" id="Phobius"/>
    </source>
</evidence>
<comment type="caution">
    <text evidence="2">The sequence shown here is derived from an EMBL/GenBank/DDBJ whole genome shotgun (WGS) entry which is preliminary data.</text>
</comment>
<keyword evidence="3" id="KW-1185">Reference proteome</keyword>
<organism evidence="2 3">
    <name type="scientific">Flavobacterium rivulicola</name>
    <dbReference type="NCBI Taxonomy" id="2732161"/>
    <lineage>
        <taxon>Bacteria</taxon>
        <taxon>Pseudomonadati</taxon>
        <taxon>Bacteroidota</taxon>
        <taxon>Flavobacteriia</taxon>
        <taxon>Flavobacteriales</taxon>
        <taxon>Flavobacteriaceae</taxon>
        <taxon>Flavobacterium</taxon>
    </lineage>
</organism>
<reference evidence="2 3" key="1">
    <citation type="submission" date="2020-05" db="EMBL/GenBank/DDBJ databases">
        <title>Draft genome of Flavobacterium sp. IMCC34852.</title>
        <authorList>
            <person name="Song J."/>
            <person name="Cho J.-C."/>
        </authorList>
    </citation>
    <scope>NUCLEOTIDE SEQUENCE [LARGE SCALE GENOMIC DNA]</scope>
    <source>
        <strain evidence="2 3">IMCC34852</strain>
    </source>
</reference>
<accession>A0A7Y3VXQ0</accession>
<evidence type="ECO:0000313" key="2">
    <source>
        <dbReference type="EMBL" id="NNT70772.1"/>
    </source>
</evidence>
<feature type="transmembrane region" description="Helical" evidence="1">
    <location>
        <begin position="16"/>
        <end position="35"/>
    </location>
</feature>
<name>A0A7Y3VXQ0_9FLAO</name>
<dbReference type="RefSeq" id="WP_171220985.1">
    <property type="nucleotide sequence ID" value="NZ_CP121446.1"/>
</dbReference>
<sequence length="224" mass="26328">MIETVLSPRVLEAKDWATFLFVFSFALIAITRTAFETRFNDFLKILVSDKYIKMYKDTSHLMSGFTILLFIVQVISFSFFIQLVLSHFGYVSKTDWVLFIRIFTFFGVFVLSKFLIEKIIATVFNIEEFTEQLNLQKVSYRTFIGLLLLPVNIYLFYNDTSSNVLVFCIIGVILIINLYSYLVSLKIYQNLIIGKLFYFILYLCALEIAPYYFIYYLITKNLAH</sequence>
<dbReference type="InterPro" id="IPR025367">
    <property type="entry name" value="DUF4271"/>
</dbReference>
<keyword evidence="1" id="KW-1133">Transmembrane helix</keyword>
<feature type="transmembrane region" description="Helical" evidence="1">
    <location>
        <begin position="163"/>
        <end position="184"/>
    </location>
</feature>
<gene>
    <name evidence="2" type="ORF">HKT18_00955</name>
</gene>
<keyword evidence="1" id="KW-0812">Transmembrane</keyword>
<protein>
    <submittedName>
        <fullName evidence="2">DUF4271 domain-containing protein</fullName>
    </submittedName>
</protein>
<dbReference type="Proteomes" id="UP000536509">
    <property type="component" value="Unassembled WGS sequence"/>
</dbReference>
<dbReference type="AlphaFoldDB" id="A0A7Y3VXQ0"/>